<gene>
    <name evidence="13" type="ORF">JTBM06_V1_150018</name>
</gene>
<evidence type="ECO:0000256" key="12">
    <source>
        <dbReference type="SAM" id="Phobius"/>
    </source>
</evidence>
<evidence type="ECO:0000256" key="6">
    <source>
        <dbReference type="ARBA" id="ARBA00022989"/>
    </source>
</evidence>
<evidence type="ECO:0000256" key="3">
    <source>
        <dbReference type="ARBA" id="ARBA00022448"/>
    </source>
</evidence>
<feature type="transmembrane region" description="Helical" evidence="12">
    <location>
        <begin position="184"/>
        <end position="202"/>
    </location>
</feature>
<dbReference type="PROSITE" id="PS50283">
    <property type="entry name" value="NA_SOLUT_SYMP_3"/>
    <property type="match status" value="1"/>
</dbReference>
<dbReference type="GO" id="GO:0015293">
    <property type="term" value="F:symporter activity"/>
    <property type="evidence" value="ECO:0007669"/>
    <property type="project" value="TreeGrafter"/>
</dbReference>
<dbReference type="NCBIfam" id="TIGR00813">
    <property type="entry name" value="sss"/>
    <property type="match status" value="1"/>
</dbReference>
<feature type="transmembrane region" description="Helical" evidence="12">
    <location>
        <begin position="380"/>
        <end position="397"/>
    </location>
</feature>
<dbReference type="InterPro" id="IPR038377">
    <property type="entry name" value="Na/Glc_symporter_sf"/>
</dbReference>
<feature type="transmembrane region" description="Helical" evidence="12">
    <location>
        <begin position="75"/>
        <end position="99"/>
    </location>
</feature>
<feature type="transmembrane region" description="Helical" evidence="12">
    <location>
        <begin position="157"/>
        <end position="177"/>
    </location>
</feature>
<dbReference type="InterPro" id="IPR001734">
    <property type="entry name" value="Na/solute_symporter"/>
</dbReference>
<comment type="subcellular location">
    <subcellularLocation>
        <location evidence="1">Cell membrane</location>
        <topology evidence="1">Multi-pass membrane protein</topology>
    </subcellularLocation>
</comment>
<dbReference type="EMBL" id="LR633967">
    <property type="protein sequence ID" value="VUX55886.1"/>
    <property type="molecule type" value="Genomic_DNA"/>
</dbReference>
<feature type="transmembrane region" description="Helical" evidence="12">
    <location>
        <begin position="470"/>
        <end position="487"/>
    </location>
</feature>
<feature type="transmembrane region" description="Helical" evidence="12">
    <location>
        <begin position="43"/>
        <end position="69"/>
    </location>
</feature>
<keyword evidence="4" id="KW-1003">Cell membrane</keyword>
<dbReference type="InterPro" id="IPR051163">
    <property type="entry name" value="Sodium:Solute_Symporter_SSF"/>
</dbReference>
<feature type="transmembrane region" description="Helical" evidence="12">
    <location>
        <begin position="120"/>
        <end position="145"/>
    </location>
</feature>
<evidence type="ECO:0000256" key="9">
    <source>
        <dbReference type="ARBA" id="ARBA00023136"/>
    </source>
</evidence>
<evidence type="ECO:0000256" key="2">
    <source>
        <dbReference type="ARBA" id="ARBA00006434"/>
    </source>
</evidence>
<dbReference type="GO" id="GO:0005886">
    <property type="term" value="C:plasma membrane"/>
    <property type="evidence" value="ECO:0007669"/>
    <property type="project" value="UniProtKB-SubCell"/>
</dbReference>
<keyword evidence="3" id="KW-0813">Transport</keyword>
<keyword evidence="6 12" id="KW-1133">Transmembrane helix</keyword>
<evidence type="ECO:0000313" key="13">
    <source>
        <dbReference type="EMBL" id="VUX55886.1"/>
    </source>
</evidence>
<dbReference type="Gene3D" id="1.20.1730.10">
    <property type="entry name" value="Sodium/glucose cotransporter"/>
    <property type="match status" value="1"/>
</dbReference>
<keyword evidence="7" id="KW-0915">Sodium</keyword>
<feature type="transmembrane region" description="Helical" evidence="12">
    <location>
        <begin position="332"/>
        <end position="352"/>
    </location>
</feature>
<dbReference type="PANTHER" id="PTHR42985:SF47">
    <property type="entry name" value="INTEGRAL MEMBRANE TRANSPORT PROTEIN"/>
    <property type="match status" value="1"/>
</dbReference>
<name>A0A7D9D2W8_9GAMM</name>
<keyword evidence="8" id="KW-0406">Ion transport</keyword>
<feature type="transmembrane region" description="Helical" evidence="12">
    <location>
        <begin position="6"/>
        <end position="22"/>
    </location>
</feature>
<dbReference type="Pfam" id="PF00474">
    <property type="entry name" value="SSF"/>
    <property type="match status" value="1"/>
</dbReference>
<evidence type="ECO:0000256" key="11">
    <source>
        <dbReference type="RuleBase" id="RU362091"/>
    </source>
</evidence>
<feature type="transmembrane region" description="Helical" evidence="12">
    <location>
        <begin position="403"/>
        <end position="426"/>
    </location>
</feature>
<keyword evidence="10" id="KW-0739">Sodium transport</keyword>
<dbReference type="GO" id="GO:0006814">
    <property type="term" value="P:sodium ion transport"/>
    <property type="evidence" value="ECO:0007669"/>
    <property type="project" value="UniProtKB-KW"/>
</dbReference>
<dbReference type="AlphaFoldDB" id="A0A7D9D2W8"/>
<keyword evidence="5 12" id="KW-0812">Transmembrane</keyword>
<feature type="transmembrane region" description="Helical" evidence="12">
    <location>
        <begin position="230"/>
        <end position="250"/>
    </location>
</feature>
<evidence type="ECO:0000256" key="7">
    <source>
        <dbReference type="ARBA" id="ARBA00023053"/>
    </source>
</evidence>
<evidence type="ECO:0000256" key="1">
    <source>
        <dbReference type="ARBA" id="ARBA00004651"/>
    </source>
</evidence>
<evidence type="ECO:0000256" key="8">
    <source>
        <dbReference type="ARBA" id="ARBA00023065"/>
    </source>
</evidence>
<keyword evidence="9 12" id="KW-0472">Membrane</keyword>
<dbReference type="PANTHER" id="PTHR42985">
    <property type="entry name" value="SODIUM-COUPLED MONOCARBOXYLATE TRANSPORTER"/>
    <property type="match status" value="1"/>
</dbReference>
<proteinExistence type="inferred from homology"/>
<feature type="transmembrane region" description="Helical" evidence="12">
    <location>
        <begin position="271"/>
        <end position="296"/>
    </location>
</feature>
<organism evidence="13">
    <name type="scientific">uncultured Woeseiaceae bacterium</name>
    <dbReference type="NCBI Taxonomy" id="1983305"/>
    <lineage>
        <taxon>Bacteria</taxon>
        <taxon>Pseudomonadati</taxon>
        <taxon>Pseudomonadota</taxon>
        <taxon>Gammaproteobacteria</taxon>
        <taxon>Woeseiales</taxon>
        <taxon>Woeseiaceae</taxon>
        <taxon>environmental samples</taxon>
    </lineage>
</organism>
<sequence>MFGIWDWIVVAAYVAGTTLIGHRLKGRQKSTRDFFLGGRNMPWYAVAASSIATTISAVTFIGVPALVYAADGNFVYLQLALGGIIARILVARFFVPLYYEKEFYSPYDYMSDRLGPAIGRITAGMFVLGGILGQGVRVYATALVLELMTGWSLTESIVFIAMFAVLWTSMGGIATVIWTDFVQFFVLVGGGVAALIFILNGLPDGWNSLVAAGQQAHKFTLLDFSTDPRIAFTFWAALIAMPFQNIAVYGTDHLFVQRLLCCRNQREAQKAVLWSTLGEAVPVLMLTVGAGLYAYYQHHPLPAEFAAVIAEKGDRIFPAFIISEMPAGLRGLLIAGILSAAISSLDSILAALSQVSLTMFYKPFFEPDADETRSLKISRFLIVFWGAVLAVMAWQFSASKLDLVNLAFSMTTYTYGPMLGIFLLSIAAPKYRVERIGVSVLLSVFVVLLINKPELLNPLFGTTFSGPLLAWPWLFPIGSLVCFAAAFRGPKETQ</sequence>
<protein>
    <submittedName>
        <fullName evidence="13">Na+/proline symporter</fullName>
    </submittedName>
</protein>
<evidence type="ECO:0000256" key="5">
    <source>
        <dbReference type="ARBA" id="ARBA00022692"/>
    </source>
</evidence>
<feature type="transmembrane region" description="Helical" evidence="12">
    <location>
        <begin position="433"/>
        <end position="450"/>
    </location>
</feature>
<comment type="similarity">
    <text evidence="2 11">Belongs to the sodium:solute symporter (SSF) (TC 2.A.21) family.</text>
</comment>
<accession>A0A7D9D2W8</accession>
<reference evidence="13" key="1">
    <citation type="submission" date="2019-07" db="EMBL/GenBank/DDBJ databases">
        <authorList>
            <person name="Weber M."/>
            <person name="Kostadinov I."/>
            <person name="Kostadinov D I."/>
        </authorList>
    </citation>
    <scope>NUCLEOTIDE SEQUENCE</scope>
    <source>
        <strain evidence="13">Gfbio:sag-sample-m06:053724c1-46a9-4a36-b237-ea2bf867836b</strain>
    </source>
</reference>
<evidence type="ECO:0000256" key="4">
    <source>
        <dbReference type="ARBA" id="ARBA00022475"/>
    </source>
</evidence>
<dbReference type="CDD" id="cd11493">
    <property type="entry name" value="SLC5sbd_NIS-like_u1"/>
    <property type="match status" value="1"/>
</dbReference>
<evidence type="ECO:0000256" key="10">
    <source>
        <dbReference type="ARBA" id="ARBA00023201"/>
    </source>
</evidence>